<evidence type="ECO:0000313" key="2">
    <source>
        <dbReference type="EMBL" id="KKZ11571.1"/>
    </source>
</evidence>
<dbReference type="AlphaFoldDB" id="A0A0G8ATR7"/>
<protein>
    <recommendedName>
        <fullName evidence="1">DUF4185 domain-containing protein</fullName>
    </recommendedName>
</protein>
<accession>A0A0G8ATR7</accession>
<evidence type="ECO:0000313" key="3">
    <source>
        <dbReference type="Proteomes" id="UP000035037"/>
    </source>
</evidence>
<name>A0A0G8ATR7_9SYNE</name>
<dbReference type="Proteomes" id="UP000035037">
    <property type="component" value="Unassembled WGS sequence"/>
</dbReference>
<evidence type="ECO:0000259" key="1">
    <source>
        <dbReference type="Pfam" id="PF13810"/>
    </source>
</evidence>
<reference evidence="2 3" key="1">
    <citation type="submission" date="2015-02" db="EMBL/GenBank/DDBJ databases">
        <authorList>
            <person name="Slaby B."/>
            <person name="Hentschel U."/>
        </authorList>
    </citation>
    <scope>NUCLEOTIDE SEQUENCE [LARGE SCALE GENOMIC DNA]</scope>
    <source>
        <strain evidence="2">15L</strain>
    </source>
</reference>
<dbReference type="EMBL" id="JYFQ01000139">
    <property type="protein sequence ID" value="KKZ11571.1"/>
    <property type="molecule type" value="Genomic_DNA"/>
</dbReference>
<sequence length="336" mass="38106">MVGQDGAYSIPLGDGRVLWYFGDTLIGERPEESLWYIFGEPVGGQDLSGKGPFDQMITNTGLILRDQSGREGLNDFSYILNPDGRLKQLVPSLPGEDPEKDRIWCMHGCKLNDKLYLFFMKILMLEEGGDPLPVGFDIIGTGLAIGSDTDWTFERIERNGTTVIWPNDQPQFAAAVLIEEKWVYLYGSLQAPDFRHHAYVARVRSEDIGHIDQYEYFTGDPGKWSKDVYGATVIFSGMPNEMSVSYNEYLGQYLSVHSMGLSRDIVGRTASNPWGPWSEAITLWTVKPPEKPIPYPRLVYAAKEHPELAEDRGRILYITYIEFEEYFPHLIEITLA</sequence>
<proteinExistence type="predicted"/>
<dbReference type="Pfam" id="PF13810">
    <property type="entry name" value="DUF4185"/>
    <property type="match status" value="1"/>
</dbReference>
<dbReference type="PATRIC" id="fig|1608419.3.peg.483"/>
<feature type="domain" description="DUF4185" evidence="1">
    <location>
        <begin position="13"/>
        <end position="326"/>
    </location>
</feature>
<organism evidence="2 3">
    <name type="scientific">Candidatus Synechococcus spongiarum 15L</name>
    <dbReference type="NCBI Taxonomy" id="1608419"/>
    <lineage>
        <taxon>Bacteria</taxon>
        <taxon>Bacillati</taxon>
        <taxon>Cyanobacteriota</taxon>
        <taxon>Cyanophyceae</taxon>
        <taxon>Synechococcales</taxon>
        <taxon>Synechococcaceae</taxon>
        <taxon>Synechococcus</taxon>
    </lineage>
</organism>
<comment type="caution">
    <text evidence="2">The sequence shown here is derived from an EMBL/GenBank/DDBJ whole genome shotgun (WGS) entry which is preliminary data.</text>
</comment>
<gene>
    <name evidence="2" type="ORF">TQ37_06870</name>
</gene>
<dbReference type="InterPro" id="IPR025442">
    <property type="entry name" value="DUF4185"/>
</dbReference>
<reference evidence="2 3" key="2">
    <citation type="submission" date="2015-05" db="EMBL/GenBank/DDBJ databases">
        <title>Lifestyle Evolution in Cyanobacterial Symbionts of Sponges.</title>
        <authorList>
            <person name="Burgsdorf I."/>
            <person name="Slaby B.M."/>
            <person name="Handley K.M."/>
            <person name="Haber M."/>
            <person name="Blom J."/>
            <person name="Marshall C.W."/>
            <person name="Gilbert J.A."/>
            <person name="Hentschel U."/>
            <person name="Steindler L."/>
        </authorList>
    </citation>
    <scope>NUCLEOTIDE SEQUENCE [LARGE SCALE GENOMIC DNA]</scope>
    <source>
        <strain evidence="2">15L</strain>
    </source>
</reference>